<dbReference type="EMBL" id="BAAAMN010000014">
    <property type="protein sequence ID" value="GAA2030806.1"/>
    <property type="molecule type" value="Genomic_DNA"/>
</dbReference>
<accession>A0ABN2U6X8</accession>
<name>A0ABN2U6X8_9MICC</name>
<keyword evidence="2" id="KW-1185">Reference proteome</keyword>
<dbReference type="RefSeq" id="WP_343956392.1">
    <property type="nucleotide sequence ID" value="NZ_BAAAMN010000014.1"/>
</dbReference>
<evidence type="ECO:0000313" key="1">
    <source>
        <dbReference type="EMBL" id="GAA2030806.1"/>
    </source>
</evidence>
<sequence>MGSPHFSVQAAMRIGENIVARGSDTLPLDYSVTAGLTRREIRDELGFMVVYAGLDDSFIEVDATENAENVKVDSLEFIAPWRPPKRGEAWPLNVLVHLDHRNVSEPATLSMAQAIDQIKQQVSEDFAKQDDYRLGVIFIVVQYDRWRGKRNYRRQEIFNEMAELQQQMDALYEDLERQP</sequence>
<comment type="caution">
    <text evidence="1">The sequence shown here is derived from an EMBL/GenBank/DDBJ whole genome shotgun (WGS) entry which is preliminary data.</text>
</comment>
<organism evidence="1 2">
    <name type="scientific">Yaniella flava</name>
    <dbReference type="NCBI Taxonomy" id="287930"/>
    <lineage>
        <taxon>Bacteria</taxon>
        <taxon>Bacillati</taxon>
        <taxon>Actinomycetota</taxon>
        <taxon>Actinomycetes</taxon>
        <taxon>Micrococcales</taxon>
        <taxon>Micrococcaceae</taxon>
        <taxon>Yaniella</taxon>
    </lineage>
</organism>
<dbReference type="Proteomes" id="UP001501461">
    <property type="component" value="Unassembled WGS sequence"/>
</dbReference>
<gene>
    <name evidence="1" type="ORF">GCM10009720_08820</name>
</gene>
<proteinExistence type="predicted"/>
<evidence type="ECO:0000313" key="2">
    <source>
        <dbReference type="Proteomes" id="UP001501461"/>
    </source>
</evidence>
<protein>
    <submittedName>
        <fullName evidence="1">Uncharacterized protein</fullName>
    </submittedName>
</protein>
<reference evidence="1 2" key="1">
    <citation type="journal article" date="2019" name="Int. J. Syst. Evol. Microbiol.">
        <title>The Global Catalogue of Microorganisms (GCM) 10K type strain sequencing project: providing services to taxonomists for standard genome sequencing and annotation.</title>
        <authorList>
            <consortium name="The Broad Institute Genomics Platform"/>
            <consortium name="The Broad Institute Genome Sequencing Center for Infectious Disease"/>
            <person name="Wu L."/>
            <person name="Ma J."/>
        </authorList>
    </citation>
    <scope>NUCLEOTIDE SEQUENCE [LARGE SCALE GENOMIC DNA]</scope>
    <source>
        <strain evidence="1 2">JCM 13595</strain>
    </source>
</reference>